<reference evidence="3 4" key="1">
    <citation type="submission" date="2015-12" db="EMBL/GenBank/DDBJ databases">
        <title>The genome of Folsomia candida.</title>
        <authorList>
            <person name="Faddeeva A."/>
            <person name="Derks M.F."/>
            <person name="Anvar Y."/>
            <person name="Smit S."/>
            <person name="Van Straalen N."/>
            <person name="Roelofs D."/>
        </authorList>
    </citation>
    <scope>NUCLEOTIDE SEQUENCE [LARGE SCALE GENOMIC DNA]</scope>
    <source>
        <strain evidence="3 4">VU population</strain>
        <tissue evidence="3">Whole body</tissue>
    </source>
</reference>
<dbReference type="OrthoDB" id="75724at2759"/>
<comment type="caution">
    <text evidence="3">The sequence shown here is derived from an EMBL/GenBank/DDBJ whole genome shotgun (WGS) entry which is preliminary data.</text>
</comment>
<dbReference type="EMBL" id="LNIX01000006">
    <property type="protein sequence ID" value="OXA53320.1"/>
    <property type="molecule type" value="Genomic_DNA"/>
</dbReference>
<dbReference type="InterPro" id="IPR051064">
    <property type="entry name" value="SEC14/CRAL-TRIO_domain"/>
</dbReference>
<evidence type="ECO:0000256" key="1">
    <source>
        <dbReference type="SAM" id="SignalP"/>
    </source>
</evidence>
<dbReference type="SMART" id="SM01100">
    <property type="entry name" value="CRAL_TRIO_N"/>
    <property type="match status" value="1"/>
</dbReference>
<organism evidence="3 4">
    <name type="scientific">Folsomia candida</name>
    <name type="common">Springtail</name>
    <dbReference type="NCBI Taxonomy" id="158441"/>
    <lineage>
        <taxon>Eukaryota</taxon>
        <taxon>Metazoa</taxon>
        <taxon>Ecdysozoa</taxon>
        <taxon>Arthropoda</taxon>
        <taxon>Hexapoda</taxon>
        <taxon>Collembola</taxon>
        <taxon>Entomobryomorpha</taxon>
        <taxon>Isotomoidea</taxon>
        <taxon>Isotomidae</taxon>
        <taxon>Proisotominae</taxon>
        <taxon>Folsomia</taxon>
    </lineage>
</organism>
<keyword evidence="4" id="KW-1185">Reference proteome</keyword>
<dbReference type="SUPFAM" id="SSF52087">
    <property type="entry name" value="CRAL/TRIO domain"/>
    <property type="match status" value="1"/>
</dbReference>
<gene>
    <name evidence="3" type="ORF">Fcan01_12395</name>
</gene>
<feature type="domain" description="CRAL-TRIO" evidence="2">
    <location>
        <begin position="97"/>
        <end position="274"/>
    </location>
</feature>
<dbReference type="Pfam" id="PF00650">
    <property type="entry name" value="CRAL_TRIO"/>
    <property type="match status" value="1"/>
</dbReference>
<evidence type="ECO:0000313" key="4">
    <source>
        <dbReference type="Proteomes" id="UP000198287"/>
    </source>
</evidence>
<evidence type="ECO:0000259" key="2">
    <source>
        <dbReference type="PROSITE" id="PS50191"/>
    </source>
</evidence>
<feature type="chain" id="PRO_5013279747" description="CRAL-TRIO domain-containing protein" evidence="1">
    <location>
        <begin position="22"/>
        <end position="274"/>
    </location>
</feature>
<protein>
    <recommendedName>
        <fullName evidence="2">CRAL-TRIO domain-containing protein</fullName>
    </recommendedName>
</protein>
<name>A0A226E7N8_FOLCA</name>
<dbReference type="InterPro" id="IPR036273">
    <property type="entry name" value="CRAL/TRIO_N_dom_sf"/>
</dbReference>
<dbReference type="AlphaFoldDB" id="A0A226E7N8"/>
<dbReference type="Proteomes" id="UP000198287">
    <property type="component" value="Unassembled WGS sequence"/>
</dbReference>
<dbReference type="InterPro" id="IPR036865">
    <property type="entry name" value="CRAL-TRIO_dom_sf"/>
</dbReference>
<dbReference type="SUPFAM" id="SSF46938">
    <property type="entry name" value="CRAL/TRIO N-terminal domain"/>
    <property type="match status" value="1"/>
</dbReference>
<dbReference type="PANTHER" id="PTHR23324">
    <property type="entry name" value="SEC14 RELATED PROTEIN"/>
    <property type="match status" value="1"/>
</dbReference>
<dbReference type="InterPro" id="IPR011074">
    <property type="entry name" value="CRAL/TRIO_N_dom"/>
</dbReference>
<dbReference type="PANTHER" id="PTHR23324:SF83">
    <property type="entry name" value="SEC14-LIKE PROTEIN 2"/>
    <property type="match status" value="1"/>
</dbReference>
<accession>A0A226E7N8</accession>
<dbReference type="PROSITE" id="PS50191">
    <property type="entry name" value="CRAL_TRIO"/>
    <property type="match status" value="1"/>
</dbReference>
<dbReference type="Gene3D" id="3.40.525.10">
    <property type="entry name" value="CRAL-TRIO lipid binding domain"/>
    <property type="match status" value="1"/>
</dbReference>
<proteinExistence type="predicted"/>
<dbReference type="InterPro" id="IPR001251">
    <property type="entry name" value="CRAL-TRIO_dom"/>
</dbReference>
<dbReference type="OMA" id="SADHILM"/>
<evidence type="ECO:0000313" key="3">
    <source>
        <dbReference type="EMBL" id="OXA53320.1"/>
    </source>
</evidence>
<sequence>MHFCQEIYFVLLLFYVNKTLSVTIEQDLSITWDQKQALDKFRELVDSDLTHDYMREDIYLIRWLRARNFDLHAAESMLLKNLDWRKKNGMDSILDEDFSDMESDYKYFIDGFDYQGRPVAFWDLGSYDFRRASLSGKGKRLLRYMDRYLEQVTTKVRTLRETEGRNITQYSLVTNLGGFNVAQHLCLQCLPMTLNFIDSYENHFPGACDSMFLINTPAAMEPVLQVLKNAVSPLTRDSLKIFGRNKEKWQSQVYREIPRNQLPPSVGGTASYAD</sequence>
<dbReference type="CDD" id="cd00170">
    <property type="entry name" value="SEC14"/>
    <property type="match status" value="1"/>
</dbReference>
<dbReference type="SMART" id="SM00516">
    <property type="entry name" value="SEC14"/>
    <property type="match status" value="1"/>
</dbReference>
<keyword evidence="1" id="KW-0732">Signal</keyword>
<dbReference type="GO" id="GO:0005737">
    <property type="term" value="C:cytoplasm"/>
    <property type="evidence" value="ECO:0007669"/>
    <property type="project" value="TreeGrafter"/>
</dbReference>
<feature type="signal peptide" evidence="1">
    <location>
        <begin position="1"/>
        <end position="21"/>
    </location>
</feature>